<accession>A0A9K3HRQ7</accession>
<evidence type="ECO:0000313" key="1">
    <source>
        <dbReference type="EMBL" id="KAF5783272.1"/>
    </source>
</evidence>
<proteinExistence type="predicted"/>
<sequence>MDINNMLISLGLSGSGYNMLIVHREITLSFRSYGPPLGRQWGNRQSAAARRIRALERRFEVLRDQSNALCTNRETR</sequence>
<protein>
    <submittedName>
        <fullName evidence="1">Uncharacterized protein</fullName>
    </submittedName>
</protein>
<gene>
    <name evidence="1" type="ORF">HanXRQr2_Chr11g0505991</name>
</gene>
<evidence type="ECO:0000313" key="2">
    <source>
        <dbReference type="Proteomes" id="UP000215914"/>
    </source>
</evidence>
<comment type="caution">
    <text evidence="1">The sequence shown here is derived from an EMBL/GenBank/DDBJ whole genome shotgun (WGS) entry which is preliminary data.</text>
</comment>
<name>A0A9K3HRQ7_HELAN</name>
<dbReference type="AlphaFoldDB" id="A0A9K3HRQ7"/>
<dbReference type="EMBL" id="MNCJ02000326">
    <property type="protein sequence ID" value="KAF5783272.1"/>
    <property type="molecule type" value="Genomic_DNA"/>
</dbReference>
<organism evidence="1 2">
    <name type="scientific">Helianthus annuus</name>
    <name type="common">Common sunflower</name>
    <dbReference type="NCBI Taxonomy" id="4232"/>
    <lineage>
        <taxon>Eukaryota</taxon>
        <taxon>Viridiplantae</taxon>
        <taxon>Streptophyta</taxon>
        <taxon>Embryophyta</taxon>
        <taxon>Tracheophyta</taxon>
        <taxon>Spermatophyta</taxon>
        <taxon>Magnoliopsida</taxon>
        <taxon>eudicotyledons</taxon>
        <taxon>Gunneridae</taxon>
        <taxon>Pentapetalae</taxon>
        <taxon>asterids</taxon>
        <taxon>campanulids</taxon>
        <taxon>Asterales</taxon>
        <taxon>Asteraceae</taxon>
        <taxon>Asteroideae</taxon>
        <taxon>Heliantheae alliance</taxon>
        <taxon>Heliantheae</taxon>
        <taxon>Helianthus</taxon>
    </lineage>
</organism>
<keyword evidence="2" id="KW-1185">Reference proteome</keyword>
<reference evidence="1" key="2">
    <citation type="submission" date="2020-06" db="EMBL/GenBank/DDBJ databases">
        <title>Helianthus annuus Genome sequencing and assembly Release 2.</title>
        <authorList>
            <person name="Gouzy J."/>
            <person name="Langlade N."/>
            <person name="Munos S."/>
        </authorList>
    </citation>
    <scope>NUCLEOTIDE SEQUENCE</scope>
    <source>
        <tissue evidence="1">Leaves</tissue>
    </source>
</reference>
<dbReference type="Proteomes" id="UP000215914">
    <property type="component" value="Unassembled WGS sequence"/>
</dbReference>
<reference evidence="1" key="1">
    <citation type="journal article" date="2017" name="Nature">
        <title>The sunflower genome provides insights into oil metabolism, flowering and Asterid evolution.</title>
        <authorList>
            <person name="Badouin H."/>
            <person name="Gouzy J."/>
            <person name="Grassa C.J."/>
            <person name="Murat F."/>
            <person name="Staton S.E."/>
            <person name="Cottret L."/>
            <person name="Lelandais-Briere C."/>
            <person name="Owens G.L."/>
            <person name="Carrere S."/>
            <person name="Mayjonade B."/>
            <person name="Legrand L."/>
            <person name="Gill N."/>
            <person name="Kane N.C."/>
            <person name="Bowers J.E."/>
            <person name="Hubner S."/>
            <person name="Bellec A."/>
            <person name="Berard A."/>
            <person name="Berges H."/>
            <person name="Blanchet N."/>
            <person name="Boniface M.C."/>
            <person name="Brunel D."/>
            <person name="Catrice O."/>
            <person name="Chaidir N."/>
            <person name="Claudel C."/>
            <person name="Donnadieu C."/>
            <person name="Faraut T."/>
            <person name="Fievet G."/>
            <person name="Helmstetter N."/>
            <person name="King M."/>
            <person name="Knapp S.J."/>
            <person name="Lai Z."/>
            <person name="Le Paslier M.C."/>
            <person name="Lippi Y."/>
            <person name="Lorenzon L."/>
            <person name="Mandel J.R."/>
            <person name="Marage G."/>
            <person name="Marchand G."/>
            <person name="Marquand E."/>
            <person name="Bret-Mestries E."/>
            <person name="Morien E."/>
            <person name="Nambeesan S."/>
            <person name="Nguyen T."/>
            <person name="Pegot-Espagnet P."/>
            <person name="Pouilly N."/>
            <person name="Raftis F."/>
            <person name="Sallet E."/>
            <person name="Schiex T."/>
            <person name="Thomas J."/>
            <person name="Vandecasteele C."/>
            <person name="Vares D."/>
            <person name="Vear F."/>
            <person name="Vautrin S."/>
            <person name="Crespi M."/>
            <person name="Mangin B."/>
            <person name="Burke J.M."/>
            <person name="Salse J."/>
            <person name="Munos S."/>
            <person name="Vincourt P."/>
            <person name="Rieseberg L.H."/>
            <person name="Langlade N.B."/>
        </authorList>
    </citation>
    <scope>NUCLEOTIDE SEQUENCE</scope>
    <source>
        <tissue evidence="1">Leaves</tissue>
    </source>
</reference>
<dbReference type="Gramene" id="mRNA:HanXRQr2_Chr11g0505991">
    <property type="protein sequence ID" value="mRNA:HanXRQr2_Chr11g0505991"/>
    <property type="gene ID" value="HanXRQr2_Chr11g0505991"/>
</dbReference>